<name>A0ABP0NR21_9DINO</name>
<protein>
    <submittedName>
        <fullName evidence="3">Uncharacterized protein</fullName>
    </submittedName>
</protein>
<reference evidence="3 4" key="1">
    <citation type="submission" date="2024-02" db="EMBL/GenBank/DDBJ databases">
        <authorList>
            <person name="Chen Y."/>
            <person name="Shah S."/>
            <person name="Dougan E. K."/>
            <person name="Thang M."/>
            <person name="Chan C."/>
        </authorList>
    </citation>
    <scope>NUCLEOTIDE SEQUENCE [LARGE SCALE GENOMIC DNA]</scope>
</reference>
<dbReference type="Proteomes" id="UP001642484">
    <property type="component" value="Unassembled WGS sequence"/>
</dbReference>
<keyword evidence="2" id="KW-0812">Transmembrane</keyword>
<evidence type="ECO:0000313" key="3">
    <source>
        <dbReference type="EMBL" id="CAK9066014.1"/>
    </source>
</evidence>
<proteinExistence type="predicted"/>
<keyword evidence="4" id="KW-1185">Reference proteome</keyword>
<comment type="caution">
    <text evidence="3">The sequence shown here is derived from an EMBL/GenBank/DDBJ whole genome shotgun (WGS) entry which is preliminary data.</text>
</comment>
<dbReference type="EMBL" id="CAXAMN010022052">
    <property type="protein sequence ID" value="CAK9066014.1"/>
    <property type="molecule type" value="Genomic_DNA"/>
</dbReference>
<feature type="region of interest" description="Disordered" evidence="1">
    <location>
        <begin position="138"/>
        <end position="159"/>
    </location>
</feature>
<accession>A0ABP0NR21</accession>
<evidence type="ECO:0000256" key="1">
    <source>
        <dbReference type="SAM" id="MobiDB-lite"/>
    </source>
</evidence>
<evidence type="ECO:0000313" key="4">
    <source>
        <dbReference type="Proteomes" id="UP001642484"/>
    </source>
</evidence>
<keyword evidence="2" id="KW-1133">Transmembrane helix</keyword>
<feature type="transmembrane region" description="Helical" evidence="2">
    <location>
        <begin position="167"/>
        <end position="187"/>
    </location>
</feature>
<keyword evidence="2" id="KW-0472">Membrane</keyword>
<organism evidence="3 4">
    <name type="scientific">Durusdinium trenchii</name>
    <dbReference type="NCBI Taxonomy" id="1381693"/>
    <lineage>
        <taxon>Eukaryota</taxon>
        <taxon>Sar</taxon>
        <taxon>Alveolata</taxon>
        <taxon>Dinophyceae</taxon>
        <taxon>Suessiales</taxon>
        <taxon>Symbiodiniaceae</taxon>
        <taxon>Durusdinium</taxon>
    </lineage>
</organism>
<sequence length="230" mass="25170">MTLAFRCVQGSVAYRTSKAMAERSEAICSKGDTFFGKRLTAQDGSVWLSNESNQLFLPMVHPEKKKEMFEEVYWECTFQGTVQARSSPEVSDTSETWVKTGQSISALPVAEHPGWLIEADSKLFYPMNHPKSGDVLFKSKTSPNSSDLEEGQGVLKDPTDDPSCEQVAAAISLCIPLVGCVTFCVSAANNKEGSNKRKWGNIACGVATASAILGVMLRFTVFSTSSYYQY</sequence>
<gene>
    <name evidence="3" type="ORF">CCMP2556_LOCUS32409</name>
</gene>
<evidence type="ECO:0000256" key="2">
    <source>
        <dbReference type="SAM" id="Phobius"/>
    </source>
</evidence>
<feature type="transmembrane region" description="Helical" evidence="2">
    <location>
        <begin position="199"/>
        <end position="221"/>
    </location>
</feature>